<evidence type="ECO:0000259" key="1">
    <source>
        <dbReference type="Pfam" id="PF03544"/>
    </source>
</evidence>
<sequence>MKSIQILLLLPSLYLISLKDSIAINFQNKSKEGEYVKGRIDKKRISCGKIVNGNIRQSTSQEGGYIHLSIDFSLSDFYPQSAKDIGISECSVITYIVVTKDGYLKNYCIQSNSCNFPDFDFAAIEILERVKYAPCAVNGKNETCYQKVPLRFTLAP</sequence>
<dbReference type="EMBL" id="NPDT01000009">
    <property type="protein sequence ID" value="PJZ64571.1"/>
    <property type="molecule type" value="Genomic_DNA"/>
</dbReference>
<dbReference type="GO" id="GO:0055085">
    <property type="term" value="P:transmembrane transport"/>
    <property type="evidence" value="ECO:0007669"/>
    <property type="project" value="InterPro"/>
</dbReference>
<feature type="domain" description="TonB C-terminal" evidence="1">
    <location>
        <begin position="78"/>
        <end position="154"/>
    </location>
</feature>
<name>A0A2M9Z809_9LEPT</name>
<accession>A0A2M9Z809</accession>
<dbReference type="AlphaFoldDB" id="A0A2M9Z809"/>
<dbReference type="Pfam" id="PF03544">
    <property type="entry name" value="TonB_C"/>
    <property type="match status" value="1"/>
</dbReference>
<dbReference type="SUPFAM" id="SSF74653">
    <property type="entry name" value="TolA/TonB C-terminal domain"/>
    <property type="match status" value="1"/>
</dbReference>
<dbReference type="Proteomes" id="UP000231912">
    <property type="component" value="Unassembled WGS sequence"/>
</dbReference>
<organism evidence="2 3">
    <name type="scientific">Leptospira wolffii</name>
    <dbReference type="NCBI Taxonomy" id="409998"/>
    <lineage>
        <taxon>Bacteria</taxon>
        <taxon>Pseudomonadati</taxon>
        <taxon>Spirochaetota</taxon>
        <taxon>Spirochaetia</taxon>
        <taxon>Leptospirales</taxon>
        <taxon>Leptospiraceae</taxon>
        <taxon>Leptospira</taxon>
    </lineage>
</organism>
<evidence type="ECO:0000313" key="3">
    <source>
        <dbReference type="Proteomes" id="UP000231912"/>
    </source>
</evidence>
<dbReference type="RefSeq" id="WP_100760030.1">
    <property type="nucleotide sequence ID" value="NZ_NPDT01000009.1"/>
</dbReference>
<dbReference type="Gene3D" id="3.30.1150.10">
    <property type="match status" value="1"/>
</dbReference>
<dbReference type="InterPro" id="IPR037682">
    <property type="entry name" value="TonB_C"/>
</dbReference>
<comment type="caution">
    <text evidence="2">The sequence shown here is derived from an EMBL/GenBank/DDBJ whole genome shotgun (WGS) entry which is preliminary data.</text>
</comment>
<protein>
    <recommendedName>
        <fullName evidence="1">TonB C-terminal domain-containing protein</fullName>
    </recommendedName>
</protein>
<gene>
    <name evidence="2" type="ORF">CH371_17510</name>
</gene>
<reference evidence="2 3" key="1">
    <citation type="submission" date="2017-07" db="EMBL/GenBank/DDBJ databases">
        <title>Leptospira spp. isolated from tropical soils.</title>
        <authorList>
            <person name="Thibeaux R."/>
            <person name="Iraola G."/>
            <person name="Ferres I."/>
            <person name="Bierque E."/>
            <person name="Girault D."/>
            <person name="Soupe-Gilbert M.-E."/>
            <person name="Picardeau M."/>
            <person name="Goarant C."/>
        </authorList>
    </citation>
    <scope>NUCLEOTIDE SEQUENCE [LARGE SCALE GENOMIC DNA]</scope>
    <source>
        <strain evidence="2 3">FH2-C-A2</strain>
    </source>
</reference>
<evidence type="ECO:0000313" key="2">
    <source>
        <dbReference type="EMBL" id="PJZ64571.1"/>
    </source>
</evidence>
<proteinExistence type="predicted"/>